<evidence type="ECO:0000256" key="2">
    <source>
        <dbReference type="ARBA" id="ARBA00022490"/>
    </source>
</evidence>
<dbReference type="GO" id="GO:0051293">
    <property type="term" value="P:establishment of spindle localization"/>
    <property type="evidence" value="ECO:0007669"/>
    <property type="project" value="TreeGrafter"/>
</dbReference>
<dbReference type="GO" id="GO:0008017">
    <property type="term" value="F:microtubule binding"/>
    <property type="evidence" value="ECO:0007669"/>
    <property type="project" value="InterPro"/>
</dbReference>
<comment type="subcellular location">
    <subcellularLocation>
        <location evidence="1">Cytoplasm</location>
        <location evidence="1">Cytoskeleton</location>
    </subcellularLocation>
</comment>
<keyword evidence="3" id="KW-0206">Cytoskeleton</keyword>
<dbReference type="SUPFAM" id="SSF143575">
    <property type="entry name" value="GAS2 domain-like"/>
    <property type="match status" value="1"/>
</dbReference>
<comment type="caution">
    <text evidence="6">The sequence shown here is derived from an EMBL/GenBank/DDBJ whole genome shotgun (WGS) entry which is preliminary data.</text>
</comment>
<feature type="region of interest" description="Disordered" evidence="4">
    <location>
        <begin position="259"/>
        <end position="282"/>
    </location>
</feature>
<dbReference type="GO" id="GO:0005938">
    <property type="term" value="C:cell cortex"/>
    <property type="evidence" value="ECO:0007669"/>
    <property type="project" value="TreeGrafter"/>
</dbReference>
<keyword evidence="2" id="KW-0963">Cytoplasm</keyword>
<dbReference type="InterPro" id="IPR036534">
    <property type="entry name" value="GAR_dom_sf"/>
</dbReference>
<dbReference type="Pfam" id="PF02187">
    <property type="entry name" value="GAS2"/>
    <property type="match status" value="1"/>
</dbReference>
<keyword evidence="7" id="KW-1185">Reference proteome</keyword>
<dbReference type="GO" id="GO:0043332">
    <property type="term" value="C:mating projection tip"/>
    <property type="evidence" value="ECO:0007669"/>
    <property type="project" value="TreeGrafter"/>
</dbReference>
<proteinExistence type="predicted"/>
<dbReference type="Pfam" id="PF08580">
    <property type="entry name" value="KAR9"/>
    <property type="match status" value="1"/>
</dbReference>
<feature type="compositionally biased region" description="Polar residues" evidence="4">
    <location>
        <begin position="353"/>
        <end position="365"/>
    </location>
</feature>
<dbReference type="GO" id="GO:0005816">
    <property type="term" value="C:spindle pole body"/>
    <property type="evidence" value="ECO:0007669"/>
    <property type="project" value="TreeGrafter"/>
</dbReference>
<evidence type="ECO:0000256" key="4">
    <source>
        <dbReference type="SAM" id="MobiDB-lite"/>
    </source>
</evidence>
<dbReference type="PROSITE" id="PS51460">
    <property type="entry name" value="GAR"/>
    <property type="match status" value="1"/>
</dbReference>
<organism evidence="6 7">
    <name type="scientific">Rhizopus stolonifer</name>
    <name type="common">Rhizopus nigricans</name>
    <dbReference type="NCBI Taxonomy" id="4846"/>
    <lineage>
        <taxon>Eukaryota</taxon>
        <taxon>Fungi</taxon>
        <taxon>Fungi incertae sedis</taxon>
        <taxon>Mucoromycota</taxon>
        <taxon>Mucoromycotina</taxon>
        <taxon>Mucoromycetes</taxon>
        <taxon>Mucorales</taxon>
        <taxon>Mucorineae</taxon>
        <taxon>Rhizopodaceae</taxon>
        <taxon>Rhizopus</taxon>
    </lineage>
</organism>
<evidence type="ECO:0000256" key="1">
    <source>
        <dbReference type="ARBA" id="ARBA00004245"/>
    </source>
</evidence>
<gene>
    <name evidence="6" type="ORF">CU098_006046</name>
</gene>
<evidence type="ECO:0000256" key="3">
    <source>
        <dbReference type="ARBA" id="ARBA00023212"/>
    </source>
</evidence>
<feature type="domain" description="GAR" evidence="5">
    <location>
        <begin position="446"/>
        <end position="527"/>
    </location>
</feature>
<feature type="region of interest" description="Disordered" evidence="4">
    <location>
        <begin position="412"/>
        <end position="431"/>
    </location>
</feature>
<dbReference type="PANTHER" id="PTHR37271">
    <property type="entry name" value="KARYOGAMY PROTEIN KAR9"/>
    <property type="match status" value="1"/>
</dbReference>
<dbReference type="PANTHER" id="PTHR37271:SF1">
    <property type="entry name" value="KARYOGAMY PROTEIN KAR9"/>
    <property type="match status" value="1"/>
</dbReference>
<dbReference type="InterPro" id="IPR013889">
    <property type="entry name" value="Karyogamy_KAR9"/>
</dbReference>
<dbReference type="STRING" id="4846.A0A367KM84"/>
<sequence length="529" mass="61928">MTDINNMTIEKEGLYYKLYALEIPKAREYEQVEEIWMANYIQRITEWIEVGHLTAFEIEQYVKQDMEIQTIEPLESKIKEMEKTIDDCIELKEGDVNMEYKLKLTKVQSEWSGLQHFIRSLKSLMIEREQKRQVRGWIDDILVEIDVLSSMLFEFQEKRYQNLAYEELLVDIDNQVGPLFNDVERVYQRMTSGAPDEELVRKHMLVQERWEWLRIEIDEVKIELKEDRWLAVFKQVADQVEGMMDGLDKTVSQYIHQMRRNTPQSTCSTSSSESASSSGPLKSVEKNFDAKFKYYKPSIEKMLAMLGNGIAARMSKDTTTTLRHRSMIQRWDQLRLTMEHVRKRDSLDRPMSPATSRISETSSLRSPEPEFLRSRSPLFAESPHPPEDIMLQTRASRTQMRASPMMRRAMTPSLIPRPKTPSEIPRPRTSMARKTTVKKEVKRKYYKADMKDALDIEIATMINGSPVTIHCQRAQGQGKYYFGNGGNKKLYSCKLMNYRNQKNKVLIRVGGGWQDLEIFLLEHMNLVGN</sequence>
<dbReference type="OrthoDB" id="5559380at2759"/>
<dbReference type="EMBL" id="PJQM01001092">
    <property type="protein sequence ID" value="RCI03240.1"/>
    <property type="molecule type" value="Genomic_DNA"/>
</dbReference>
<reference evidence="6 7" key="1">
    <citation type="journal article" date="2018" name="G3 (Bethesda)">
        <title>Phylogenetic and Phylogenomic Definition of Rhizopus Species.</title>
        <authorList>
            <person name="Gryganskyi A.P."/>
            <person name="Golan J."/>
            <person name="Dolatabadi S."/>
            <person name="Mondo S."/>
            <person name="Robb S."/>
            <person name="Idnurm A."/>
            <person name="Muszewska A."/>
            <person name="Steczkiewicz K."/>
            <person name="Masonjones S."/>
            <person name="Liao H.L."/>
            <person name="Gajdeczka M.T."/>
            <person name="Anike F."/>
            <person name="Vuek A."/>
            <person name="Anishchenko I.M."/>
            <person name="Voigt K."/>
            <person name="de Hoog G.S."/>
            <person name="Smith M.E."/>
            <person name="Heitman J."/>
            <person name="Vilgalys R."/>
            <person name="Stajich J.E."/>
        </authorList>
    </citation>
    <scope>NUCLEOTIDE SEQUENCE [LARGE SCALE GENOMIC DNA]</scope>
    <source>
        <strain evidence="6 7">LSU 92-RS-03</strain>
    </source>
</reference>
<evidence type="ECO:0000313" key="7">
    <source>
        <dbReference type="Proteomes" id="UP000253551"/>
    </source>
</evidence>
<evidence type="ECO:0000313" key="6">
    <source>
        <dbReference type="EMBL" id="RCI03240.1"/>
    </source>
</evidence>
<dbReference type="Proteomes" id="UP000253551">
    <property type="component" value="Unassembled WGS sequence"/>
</dbReference>
<name>A0A367KM84_RHIST</name>
<evidence type="ECO:0000259" key="5">
    <source>
        <dbReference type="PROSITE" id="PS51460"/>
    </source>
</evidence>
<dbReference type="AlphaFoldDB" id="A0A367KM84"/>
<feature type="compositionally biased region" description="Low complexity" evidence="4">
    <location>
        <begin position="265"/>
        <end position="278"/>
    </location>
</feature>
<protein>
    <recommendedName>
        <fullName evidence="5">GAR domain-containing protein</fullName>
    </recommendedName>
</protein>
<dbReference type="GO" id="GO:0030473">
    <property type="term" value="P:nuclear migration along microtubule"/>
    <property type="evidence" value="ECO:0007669"/>
    <property type="project" value="TreeGrafter"/>
</dbReference>
<dbReference type="InterPro" id="IPR003108">
    <property type="entry name" value="GAR_dom"/>
</dbReference>
<dbReference type="Gene3D" id="3.30.920.20">
    <property type="entry name" value="Gas2-like domain"/>
    <property type="match status" value="1"/>
</dbReference>
<accession>A0A367KM84</accession>
<feature type="region of interest" description="Disordered" evidence="4">
    <location>
        <begin position="345"/>
        <end position="370"/>
    </location>
</feature>